<name>A0A645DXN8_9ZZZZ</name>
<evidence type="ECO:0000256" key="2">
    <source>
        <dbReference type="ARBA" id="ARBA00022840"/>
    </source>
</evidence>
<keyword evidence="4" id="KW-0238">DNA-binding</keyword>
<dbReference type="InterPro" id="IPR025662">
    <property type="entry name" value="Sigma_54_int_dom_ATP-bd_1"/>
</dbReference>
<dbReference type="InterPro" id="IPR027417">
    <property type="entry name" value="P-loop_NTPase"/>
</dbReference>
<dbReference type="Pfam" id="PF25601">
    <property type="entry name" value="AAA_lid_14"/>
    <property type="match status" value="1"/>
</dbReference>
<dbReference type="GO" id="GO:0043565">
    <property type="term" value="F:sequence-specific DNA binding"/>
    <property type="evidence" value="ECO:0007669"/>
    <property type="project" value="InterPro"/>
</dbReference>
<dbReference type="Gene3D" id="3.40.50.300">
    <property type="entry name" value="P-loop containing nucleotide triphosphate hydrolases"/>
    <property type="match status" value="1"/>
</dbReference>
<keyword evidence="5" id="KW-0804">Transcription</keyword>
<dbReference type="InterPro" id="IPR009057">
    <property type="entry name" value="Homeodomain-like_sf"/>
</dbReference>
<evidence type="ECO:0000256" key="3">
    <source>
        <dbReference type="ARBA" id="ARBA00023015"/>
    </source>
</evidence>
<dbReference type="GO" id="GO:0005524">
    <property type="term" value="F:ATP binding"/>
    <property type="evidence" value="ECO:0007669"/>
    <property type="project" value="UniProtKB-KW"/>
</dbReference>
<dbReference type="Pfam" id="PF02954">
    <property type="entry name" value="HTH_8"/>
    <property type="match status" value="1"/>
</dbReference>
<proteinExistence type="predicted"/>
<dbReference type="FunFam" id="3.40.50.300:FF:000006">
    <property type="entry name" value="DNA-binding transcriptional regulator NtrC"/>
    <property type="match status" value="1"/>
</dbReference>
<accession>A0A645DXN8</accession>
<dbReference type="InterPro" id="IPR002078">
    <property type="entry name" value="Sigma_54_int"/>
</dbReference>
<dbReference type="AlphaFoldDB" id="A0A645DXN8"/>
<dbReference type="InterPro" id="IPR025944">
    <property type="entry name" value="Sigma_54_int_dom_CS"/>
</dbReference>
<organism evidence="7">
    <name type="scientific">bioreactor metagenome</name>
    <dbReference type="NCBI Taxonomy" id="1076179"/>
    <lineage>
        <taxon>unclassified sequences</taxon>
        <taxon>metagenomes</taxon>
        <taxon>ecological metagenomes</taxon>
    </lineage>
</organism>
<dbReference type="PROSITE" id="PS50045">
    <property type="entry name" value="SIGMA54_INTERACT_4"/>
    <property type="match status" value="1"/>
</dbReference>
<dbReference type="PANTHER" id="PTHR32071:SF57">
    <property type="entry name" value="C4-DICARBOXYLATE TRANSPORT TRANSCRIPTIONAL REGULATORY PROTEIN DCTD"/>
    <property type="match status" value="1"/>
</dbReference>
<keyword evidence="3" id="KW-0805">Transcription regulation</keyword>
<dbReference type="PROSITE" id="PS00675">
    <property type="entry name" value="SIGMA54_INTERACT_1"/>
    <property type="match status" value="1"/>
</dbReference>
<dbReference type="PROSITE" id="PS00688">
    <property type="entry name" value="SIGMA54_INTERACT_3"/>
    <property type="match status" value="1"/>
</dbReference>
<reference evidence="7" key="1">
    <citation type="submission" date="2019-08" db="EMBL/GenBank/DDBJ databases">
        <authorList>
            <person name="Kucharzyk K."/>
            <person name="Murdoch R.W."/>
            <person name="Higgins S."/>
            <person name="Loffler F."/>
        </authorList>
    </citation>
    <scope>NUCLEOTIDE SEQUENCE</scope>
</reference>
<dbReference type="CDD" id="cd00009">
    <property type="entry name" value="AAA"/>
    <property type="match status" value="1"/>
</dbReference>
<dbReference type="SMART" id="SM00382">
    <property type="entry name" value="AAA"/>
    <property type="match status" value="1"/>
</dbReference>
<keyword evidence="2" id="KW-0067">ATP-binding</keyword>
<sequence>MSKYSFDDIIGESQIIKNTISQAKKIGKTSTTILIAGETGTGKELFAQSIHSISPRKDGPFVAINCAALPENLLESELFGYEEGAFTGARKGGKIGLFELAHGGTIFLDEVGEMPLSLQGRLLRVLQEREVLRVGGDYILNVDIRVIAATNLNLYERVKEGKFREDLYFRLNILDLRLPALRERKEDIPLLLRNFIREMNAKHDTKIKDIEESGMELLKEYNWPGNIRQLENFTEKMCILSNAPIINESLIEQLLGNGLYQKKAPKAEKEKQGDTITLDIGNLKDIELQIIKEASKVFKGDKILLAEKLGMSRTTLWKRLKEIEDMEQ</sequence>
<dbReference type="InterPro" id="IPR058031">
    <property type="entry name" value="AAA_lid_NorR"/>
</dbReference>
<evidence type="ECO:0000256" key="4">
    <source>
        <dbReference type="ARBA" id="ARBA00023125"/>
    </source>
</evidence>
<feature type="domain" description="Sigma-54 factor interaction" evidence="6">
    <location>
        <begin position="9"/>
        <end position="239"/>
    </location>
</feature>
<dbReference type="PROSITE" id="PS00676">
    <property type="entry name" value="SIGMA54_INTERACT_2"/>
    <property type="match status" value="1"/>
</dbReference>
<protein>
    <submittedName>
        <fullName evidence="7">Regulatory protein AtoC</fullName>
    </submittedName>
</protein>
<keyword evidence="1" id="KW-0547">Nucleotide-binding</keyword>
<dbReference type="InterPro" id="IPR003593">
    <property type="entry name" value="AAA+_ATPase"/>
</dbReference>
<dbReference type="Gene3D" id="1.10.10.60">
    <property type="entry name" value="Homeodomain-like"/>
    <property type="match status" value="1"/>
</dbReference>
<dbReference type="SUPFAM" id="SSF52540">
    <property type="entry name" value="P-loop containing nucleoside triphosphate hydrolases"/>
    <property type="match status" value="1"/>
</dbReference>
<dbReference type="PANTHER" id="PTHR32071">
    <property type="entry name" value="TRANSCRIPTIONAL REGULATORY PROTEIN"/>
    <property type="match status" value="1"/>
</dbReference>
<dbReference type="GO" id="GO:0006355">
    <property type="term" value="P:regulation of DNA-templated transcription"/>
    <property type="evidence" value="ECO:0007669"/>
    <property type="project" value="InterPro"/>
</dbReference>
<dbReference type="EMBL" id="VSSQ01040174">
    <property type="protein sequence ID" value="MPM93363.1"/>
    <property type="molecule type" value="Genomic_DNA"/>
</dbReference>
<gene>
    <name evidence="7" type="primary">atoC_53</name>
    <name evidence="7" type="ORF">SDC9_140500</name>
</gene>
<dbReference type="Pfam" id="PF00158">
    <property type="entry name" value="Sigma54_activat"/>
    <property type="match status" value="1"/>
</dbReference>
<evidence type="ECO:0000256" key="1">
    <source>
        <dbReference type="ARBA" id="ARBA00022741"/>
    </source>
</evidence>
<evidence type="ECO:0000259" key="6">
    <source>
        <dbReference type="PROSITE" id="PS50045"/>
    </source>
</evidence>
<dbReference type="Gene3D" id="1.10.8.60">
    <property type="match status" value="1"/>
</dbReference>
<comment type="caution">
    <text evidence="7">The sequence shown here is derived from an EMBL/GenBank/DDBJ whole genome shotgun (WGS) entry which is preliminary data.</text>
</comment>
<dbReference type="InterPro" id="IPR002197">
    <property type="entry name" value="HTH_Fis"/>
</dbReference>
<dbReference type="SUPFAM" id="SSF46689">
    <property type="entry name" value="Homeodomain-like"/>
    <property type="match status" value="1"/>
</dbReference>
<evidence type="ECO:0000256" key="5">
    <source>
        <dbReference type="ARBA" id="ARBA00023163"/>
    </source>
</evidence>
<evidence type="ECO:0000313" key="7">
    <source>
        <dbReference type="EMBL" id="MPM93363.1"/>
    </source>
</evidence>
<dbReference type="InterPro" id="IPR025943">
    <property type="entry name" value="Sigma_54_int_dom_ATP-bd_2"/>
</dbReference>